<dbReference type="Proteomes" id="UP001319861">
    <property type="component" value="Chromosome"/>
</dbReference>
<proteinExistence type="predicted"/>
<reference evidence="2 3" key="1">
    <citation type="journal article" date="2021" name="J. Biosci. Bioeng.">
        <title>Identification and characterization of a chc gene cluster responsible for the aromatization pathway of cyclohexanecarboxylate degradation in Sinomonas cyclohexanicum ATCC 51369.</title>
        <authorList>
            <person name="Yamamoto T."/>
            <person name="Hasegawa Y."/>
            <person name="Lau P.C.K."/>
            <person name="Iwaki H."/>
        </authorList>
    </citation>
    <scope>NUCLEOTIDE SEQUENCE [LARGE SCALE GENOMIC DNA]</scope>
    <source>
        <strain evidence="2 3">ATCC 51369</strain>
    </source>
</reference>
<dbReference type="RefSeq" id="WP_229231949.1">
    <property type="nucleotide sequence ID" value="NZ_AP024525.1"/>
</dbReference>
<accession>A0ABM7PSW7</accession>
<dbReference type="PANTHER" id="PTHR24094:SF15">
    <property type="entry name" value="AMP-DEPENDENT SYNTHETASE_LIGASE DOMAIN-CONTAINING PROTEIN-RELATED"/>
    <property type="match status" value="1"/>
</dbReference>
<dbReference type="PANTHER" id="PTHR24094">
    <property type="entry name" value="SECRETED PROTEIN"/>
    <property type="match status" value="1"/>
</dbReference>
<dbReference type="EMBL" id="AP024525">
    <property type="protein sequence ID" value="BCT75183.1"/>
    <property type="molecule type" value="Genomic_DNA"/>
</dbReference>
<gene>
    <name evidence="2" type="ORF">SCMU_10250</name>
</gene>
<evidence type="ECO:0000313" key="3">
    <source>
        <dbReference type="Proteomes" id="UP001319861"/>
    </source>
</evidence>
<keyword evidence="3" id="KW-1185">Reference proteome</keyword>
<sequence>MLQRSSRAFGRLRRRSGALGLAFVAGLAALVLGWLIGLVRIPGIESPIPGAQAQIGGVRAARLEAAKASLASIPVKGRAPKTGYARTQFGQAWADTDRNGCDTRNDILGRDLVSPVFKPGTRDCLVLSGTFHDPYTGKTIDFQRGERSGDVQIDHVVPLSDAWQKGAQQWTAQRRLEFANDPANLRAMDGPSNQEKGDADLATWLPPNKPFRCEYAVTIVEVKAAYGLWMTDAEHGKAAELLSACKAE</sequence>
<organism evidence="2 3">
    <name type="scientific">Sinomonas cyclohexanicum</name>
    <name type="common">Corynebacterium cyclohexanicum</name>
    <dbReference type="NCBI Taxonomy" id="322009"/>
    <lineage>
        <taxon>Bacteria</taxon>
        <taxon>Bacillati</taxon>
        <taxon>Actinomycetota</taxon>
        <taxon>Actinomycetes</taxon>
        <taxon>Micrococcales</taxon>
        <taxon>Micrococcaceae</taxon>
        <taxon>Sinomonas</taxon>
    </lineage>
</organism>
<evidence type="ECO:0000259" key="1">
    <source>
        <dbReference type="Pfam" id="PF07510"/>
    </source>
</evidence>
<dbReference type="InterPro" id="IPR011089">
    <property type="entry name" value="GmrSD_C"/>
</dbReference>
<evidence type="ECO:0000313" key="2">
    <source>
        <dbReference type="EMBL" id="BCT75183.1"/>
    </source>
</evidence>
<name>A0ABM7PSW7_SINCY</name>
<protein>
    <recommendedName>
        <fullName evidence="1">GmrSD restriction endonucleases C-terminal domain-containing protein</fullName>
    </recommendedName>
</protein>
<dbReference type="Pfam" id="PF07510">
    <property type="entry name" value="GmrSD_C"/>
    <property type="match status" value="1"/>
</dbReference>
<feature type="domain" description="GmrSD restriction endonucleases C-terminal" evidence="1">
    <location>
        <begin position="102"/>
        <end position="235"/>
    </location>
</feature>